<keyword evidence="1" id="KW-0472">Membrane</keyword>
<feature type="transmembrane region" description="Helical" evidence="1">
    <location>
        <begin position="21"/>
        <end position="42"/>
    </location>
</feature>
<dbReference type="PANTHER" id="PTHR33115:SF25">
    <property type="entry name" value="CONDENSIN COMPLEX SUBUNIT 1 C-TERMINAL DOMAIN-CONTAINING PROTEIN"/>
    <property type="match status" value="1"/>
</dbReference>
<name>A0A8J5WHA4_ZIZPA</name>
<accession>A0A8J5WHA4</accession>
<reference evidence="2" key="2">
    <citation type="submission" date="2021-02" db="EMBL/GenBank/DDBJ databases">
        <authorList>
            <person name="Kimball J.A."/>
            <person name="Haas M.W."/>
            <person name="Macchietto M."/>
            <person name="Kono T."/>
            <person name="Duquette J."/>
            <person name="Shao M."/>
        </authorList>
    </citation>
    <scope>NUCLEOTIDE SEQUENCE</scope>
    <source>
        <tissue evidence="2">Fresh leaf tissue</tissue>
    </source>
</reference>
<dbReference type="EMBL" id="JAAALK010000081">
    <property type="protein sequence ID" value="KAG8089566.1"/>
    <property type="molecule type" value="Genomic_DNA"/>
</dbReference>
<evidence type="ECO:0000313" key="2">
    <source>
        <dbReference type="EMBL" id="KAG8089566.1"/>
    </source>
</evidence>
<keyword evidence="3" id="KW-1185">Reference proteome</keyword>
<dbReference type="PANTHER" id="PTHR33115">
    <property type="entry name" value="ARM REPEAT SUPERFAMILY PROTEIN"/>
    <property type="match status" value="1"/>
</dbReference>
<comment type="caution">
    <text evidence="2">The sequence shown here is derived from an EMBL/GenBank/DDBJ whole genome shotgun (WGS) entry which is preliminary data.</text>
</comment>
<sequence length="844" mass="94310">MRRRMATCGGAARRRRTGGRPQLTLTGLELVIKMVVAMELHIATTLKVMGYLAFTWSTVVLLGGYVSSLQRKDFQCLTVITVIEANSIFNDSEAGGMLKLNPWNTSSGTFYVTNSRLLNQFLKYREAASWTHLLVQVVFFLPHILDIFYTCSPFICIGLSSWRLWHRAYAGASNGEASIPNLTTALGFFYVLVLCKGVLYLSLMLFIRLEEVIIFVYQVWGENISREKWFNKIVKAYLKDSRERCTKDIAVVEQVSLVSYAVGLLESGSLEEYLSSARMVDWLIKNGQDASTLILGSRRKAQRLLDTLGSTKGSTELRLLAARIVADLAGGVRLAQFPGSLRCISSLLEATDQPYCTNPHSYVNWNPLERTKRGIIAAKKMMLRRSHDSSDKGLVGSCCCDELIVQGLTILQRLARDPHNCKDICQDLGVVTKITAPIHSHTLIHDMAMNPSWADITNCSLRLVHQLIHGKADRRLGLQISSNKQAITNLEGILDVGSHQLQMRAMEILSELVLDSSLNINKDTTEHLVRKQLQIFLADGGEQDEEVSEQEQEVAAPMEKKTNKTPINKKEKKKTIKATAGEALSTLSNKRQTVSRFIMEEHSDIVDRLTQMLLSKNNIRYRAMSAQILENLCIHCKERVSKEGESLLPKVLAEILATKSKSKTKPKPFRMLEAFHNLIDEISSEGNDIEMQLPRHTGHKASDQVNKDDMKGLQEALLSLTFVIVHKELIHSDNFAKAVHENAPDGALVEKLKAIVDDNCNCQATPVSLKIVKLCCKISESVFAMRDYCTGDQKNRFVESFSNASKTLANLEGCTLFSATGRGIDDTVRPLLSDLEEQLKKSDA</sequence>
<proteinExistence type="predicted"/>
<feature type="transmembrane region" description="Helical" evidence="1">
    <location>
        <begin position="48"/>
        <end position="66"/>
    </location>
</feature>
<dbReference type="AlphaFoldDB" id="A0A8J5WHA4"/>
<keyword evidence="1" id="KW-0812">Transmembrane</keyword>
<evidence type="ECO:0000256" key="1">
    <source>
        <dbReference type="SAM" id="Phobius"/>
    </source>
</evidence>
<organism evidence="2 3">
    <name type="scientific">Zizania palustris</name>
    <name type="common">Northern wild rice</name>
    <dbReference type="NCBI Taxonomy" id="103762"/>
    <lineage>
        <taxon>Eukaryota</taxon>
        <taxon>Viridiplantae</taxon>
        <taxon>Streptophyta</taxon>
        <taxon>Embryophyta</taxon>
        <taxon>Tracheophyta</taxon>
        <taxon>Spermatophyta</taxon>
        <taxon>Magnoliopsida</taxon>
        <taxon>Liliopsida</taxon>
        <taxon>Poales</taxon>
        <taxon>Poaceae</taxon>
        <taxon>BOP clade</taxon>
        <taxon>Oryzoideae</taxon>
        <taxon>Oryzeae</taxon>
        <taxon>Zizaniinae</taxon>
        <taxon>Zizania</taxon>
    </lineage>
</organism>
<gene>
    <name evidence="2" type="ORF">GUJ93_ZPchr0011g27155</name>
</gene>
<dbReference type="Proteomes" id="UP000729402">
    <property type="component" value="Unassembled WGS sequence"/>
</dbReference>
<evidence type="ECO:0008006" key="4">
    <source>
        <dbReference type="Google" id="ProtNLM"/>
    </source>
</evidence>
<feature type="transmembrane region" description="Helical" evidence="1">
    <location>
        <begin position="186"/>
        <end position="207"/>
    </location>
</feature>
<reference evidence="2" key="1">
    <citation type="journal article" date="2021" name="bioRxiv">
        <title>Whole Genome Assembly and Annotation of Northern Wild Rice, Zizania palustris L., Supports a Whole Genome Duplication in the Zizania Genus.</title>
        <authorList>
            <person name="Haas M."/>
            <person name="Kono T."/>
            <person name="Macchietto M."/>
            <person name="Millas R."/>
            <person name="McGilp L."/>
            <person name="Shao M."/>
            <person name="Duquette J."/>
            <person name="Hirsch C.N."/>
            <person name="Kimball J."/>
        </authorList>
    </citation>
    <scope>NUCLEOTIDE SEQUENCE</scope>
    <source>
        <tissue evidence="2">Fresh leaf tissue</tissue>
    </source>
</reference>
<keyword evidence="1" id="KW-1133">Transmembrane helix</keyword>
<dbReference type="OrthoDB" id="689499at2759"/>
<evidence type="ECO:0000313" key="3">
    <source>
        <dbReference type="Proteomes" id="UP000729402"/>
    </source>
</evidence>
<protein>
    <recommendedName>
        <fullName evidence="4">BLE2 protein</fullName>
    </recommendedName>
</protein>